<evidence type="ECO:0000313" key="2">
    <source>
        <dbReference type="Proteomes" id="UP000053144"/>
    </source>
</evidence>
<dbReference type="AlphaFoldDB" id="A0A0L9VUM4"/>
<dbReference type="Gramene" id="KOM58633">
    <property type="protein sequence ID" value="KOM58633"/>
    <property type="gene ID" value="LR48_Vigan11g166700"/>
</dbReference>
<protein>
    <recommendedName>
        <fullName evidence="3">Aminotransferase-like plant mobile domain-containing protein</fullName>
    </recommendedName>
</protein>
<sequence length="156" mass="17877">MLQTIFPILFEIFDRLSDLGIYCWARIVYQYLVSGLSKAFISWKKGEGANSVYVDGCVYVLQVWFYDRFIPSNVRVEKYPRLLHWMNINVGNKFIKHAMDTGVMVDDYGASSKEISESIVKASVNKIGDDLKDENKAKHSSKHREAIMAALDDKTL</sequence>
<organism evidence="1 2">
    <name type="scientific">Phaseolus angularis</name>
    <name type="common">Azuki bean</name>
    <name type="synonym">Vigna angularis</name>
    <dbReference type="NCBI Taxonomy" id="3914"/>
    <lineage>
        <taxon>Eukaryota</taxon>
        <taxon>Viridiplantae</taxon>
        <taxon>Streptophyta</taxon>
        <taxon>Embryophyta</taxon>
        <taxon>Tracheophyta</taxon>
        <taxon>Spermatophyta</taxon>
        <taxon>Magnoliopsida</taxon>
        <taxon>eudicotyledons</taxon>
        <taxon>Gunneridae</taxon>
        <taxon>Pentapetalae</taxon>
        <taxon>rosids</taxon>
        <taxon>fabids</taxon>
        <taxon>Fabales</taxon>
        <taxon>Fabaceae</taxon>
        <taxon>Papilionoideae</taxon>
        <taxon>50 kb inversion clade</taxon>
        <taxon>NPAAA clade</taxon>
        <taxon>indigoferoid/millettioid clade</taxon>
        <taxon>Phaseoleae</taxon>
        <taxon>Vigna</taxon>
    </lineage>
</organism>
<name>A0A0L9VUM4_PHAAN</name>
<evidence type="ECO:0000313" key="1">
    <source>
        <dbReference type="EMBL" id="KOM58633.1"/>
    </source>
</evidence>
<dbReference type="EMBL" id="CM003381">
    <property type="protein sequence ID" value="KOM58633.1"/>
    <property type="molecule type" value="Genomic_DNA"/>
</dbReference>
<accession>A0A0L9VUM4</accession>
<proteinExistence type="predicted"/>
<dbReference type="Proteomes" id="UP000053144">
    <property type="component" value="Chromosome 11"/>
</dbReference>
<gene>
    <name evidence="1" type="ORF">LR48_Vigan11g166700</name>
</gene>
<evidence type="ECO:0008006" key="3">
    <source>
        <dbReference type="Google" id="ProtNLM"/>
    </source>
</evidence>
<reference evidence="2" key="1">
    <citation type="journal article" date="2015" name="Proc. Natl. Acad. Sci. U.S.A.">
        <title>Genome sequencing of adzuki bean (Vigna angularis) provides insight into high starch and low fat accumulation and domestication.</title>
        <authorList>
            <person name="Yang K."/>
            <person name="Tian Z."/>
            <person name="Chen C."/>
            <person name="Luo L."/>
            <person name="Zhao B."/>
            <person name="Wang Z."/>
            <person name="Yu L."/>
            <person name="Li Y."/>
            <person name="Sun Y."/>
            <person name="Li W."/>
            <person name="Chen Y."/>
            <person name="Li Y."/>
            <person name="Zhang Y."/>
            <person name="Ai D."/>
            <person name="Zhao J."/>
            <person name="Shang C."/>
            <person name="Ma Y."/>
            <person name="Wu B."/>
            <person name="Wang M."/>
            <person name="Gao L."/>
            <person name="Sun D."/>
            <person name="Zhang P."/>
            <person name="Guo F."/>
            <person name="Wang W."/>
            <person name="Li Y."/>
            <person name="Wang J."/>
            <person name="Varshney R.K."/>
            <person name="Wang J."/>
            <person name="Ling H.Q."/>
            <person name="Wan P."/>
        </authorList>
    </citation>
    <scope>NUCLEOTIDE SEQUENCE</scope>
    <source>
        <strain evidence="2">cv. Jingnong 6</strain>
    </source>
</reference>